<dbReference type="Proteomes" id="UP001632038">
    <property type="component" value="Unassembled WGS sequence"/>
</dbReference>
<accession>A0ABD3D690</accession>
<dbReference type="AlphaFoldDB" id="A0ABD3D690"/>
<evidence type="ECO:0000256" key="3">
    <source>
        <dbReference type="SAM" id="MobiDB-lite"/>
    </source>
</evidence>
<dbReference type="InterPro" id="IPR021790">
    <property type="entry name" value="PTBP1-like_RRM2"/>
</dbReference>
<sequence>MTIPSSIWDRFMDGSRWDPPKSDGTSNRILLVSIYHMIYPITEEVLHEIFPPHGFVEKIVTSEKSAGLQALIQYELHHSAISARNFLQGRYIYDGYCQLDIEFSTFDAHDITVPTTTVQCKTESRHNAHDVDYTEDVKNLSTTDIAHMKDVIVDVCDVNEPIPQSTQVEVPDMVEFLTSFEVPGDDIPIVCGSASELKVLMASPKIKSIENESVDTFYKLEEGENVMDTSRSTRTRTEVRTTSRDAVKGVEKA</sequence>
<organism evidence="5 6">
    <name type="scientific">Castilleja foliolosa</name>
    <dbReference type="NCBI Taxonomy" id="1961234"/>
    <lineage>
        <taxon>Eukaryota</taxon>
        <taxon>Viridiplantae</taxon>
        <taxon>Streptophyta</taxon>
        <taxon>Embryophyta</taxon>
        <taxon>Tracheophyta</taxon>
        <taxon>Spermatophyta</taxon>
        <taxon>Magnoliopsida</taxon>
        <taxon>eudicotyledons</taxon>
        <taxon>Gunneridae</taxon>
        <taxon>Pentapetalae</taxon>
        <taxon>asterids</taxon>
        <taxon>lamiids</taxon>
        <taxon>Lamiales</taxon>
        <taxon>Orobanchaceae</taxon>
        <taxon>Pedicularideae</taxon>
        <taxon>Castillejinae</taxon>
        <taxon>Castilleja</taxon>
    </lineage>
</organism>
<feature type="compositionally biased region" description="Basic and acidic residues" evidence="3">
    <location>
        <begin position="235"/>
        <end position="253"/>
    </location>
</feature>
<dbReference type="InterPro" id="IPR012677">
    <property type="entry name" value="Nucleotide-bd_a/b_plait_sf"/>
</dbReference>
<feature type="region of interest" description="Disordered" evidence="3">
    <location>
        <begin position="226"/>
        <end position="253"/>
    </location>
</feature>
<dbReference type="SUPFAM" id="SSF54928">
    <property type="entry name" value="RNA-binding domain, RBD"/>
    <property type="match status" value="1"/>
</dbReference>
<gene>
    <name evidence="5" type="ORF">CASFOL_018761</name>
</gene>
<dbReference type="EMBL" id="JAVIJP010000025">
    <property type="protein sequence ID" value="KAL3637593.1"/>
    <property type="molecule type" value="Genomic_DNA"/>
</dbReference>
<dbReference type="InterPro" id="IPR035979">
    <property type="entry name" value="RBD_domain_sf"/>
</dbReference>
<protein>
    <recommendedName>
        <fullName evidence="4">PTBP1-like RNA recognition motif 2 domain-containing protein</fullName>
    </recommendedName>
</protein>
<dbReference type="PANTHER" id="PTHR15592">
    <property type="entry name" value="MATRIN 3/NUCLEAR PROTEIN 220-RELATED"/>
    <property type="match status" value="1"/>
</dbReference>
<keyword evidence="6" id="KW-1185">Reference proteome</keyword>
<evidence type="ECO:0000313" key="5">
    <source>
        <dbReference type="EMBL" id="KAL3637593.1"/>
    </source>
</evidence>
<evidence type="ECO:0000256" key="2">
    <source>
        <dbReference type="ARBA" id="ARBA00022884"/>
    </source>
</evidence>
<keyword evidence="1" id="KW-0677">Repeat</keyword>
<dbReference type="Pfam" id="PF11835">
    <property type="entry name" value="RRM_8"/>
    <property type="match status" value="1"/>
</dbReference>
<feature type="domain" description="PTBP1-like RNA recognition motif 2" evidence="4">
    <location>
        <begin position="23"/>
        <end position="103"/>
    </location>
</feature>
<keyword evidence="2" id="KW-0694">RNA-binding</keyword>
<name>A0ABD3D690_9LAMI</name>
<evidence type="ECO:0000256" key="1">
    <source>
        <dbReference type="ARBA" id="ARBA00022737"/>
    </source>
</evidence>
<evidence type="ECO:0000259" key="4">
    <source>
        <dbReference type="Pfam" id="PF11835"/>
    </source>
</evidence>
<comment type="caution">
    <text evidence="5">The sequence shown here is derived from an EMBL/GenBank/DDBJ whole genome shotgun (WGS) entry which is preliminary data.</text>
</comment>
<dbReference type="GO" id="GO:0003723">
    <property type="term" value="F:RNA binding"/>
    <property type="evidence" value="ECO:0007669"/>
    <property type="project" value="UniProtKB-KW"/>
</dbReference>
<proteinExistence type="predicted"/>
<evidence type="ECO:0000313" key="6">
    <source>
        <dbReference type="Proteomes" id="UP001632038"/>
    </source>
</evidence>
<dbReference type="Gene3D" id="3.30.70.330">
    <property type="match status" value="1"/>
</dbReference>
<reference evidence="6" key="1">
    <citation type="journal article" date="2024" name="IScience">
        <title>Strigolactones Initiate the Formation of Haustorium-like Structures in Castilleja.</title>
        <authorList>
            <person name="Buerger M."/>
            <person name="Peterson D."/>
            <person name="Chory J."/>
        </authorList>
    </citation>
    <scope>NUCLEOTIDE SEQUENCE [LARGE SCALE GENOMIC DNA]</scope>
</reference>